<evidence type="ECO:0000256" key="1">
    <source>
        <dbReference type="ARBA" id="ARBA00010373"/>
    </source>
</evidence>
<evidence type="ECO:0000313" key="9">
    <source>
        <dbReference type="EMBL" id="WAA10504.1"/>
    </source>
</evidence>
<comment type="similarity">
    <text evidence="1 6">Belongs to the phosphopentomutase family.</text>
</comment>
<comment type="subcellular location">
    <subcellularLocation>
        <location evidence="6">Cytoplasm</location>
    </subcellularLocation>
</comment>
<dbReference type="InterPro" id="IPR006124">
    <property type="entry name" value="Metalloenzyme"/>
</dbReference>
<keyword evidence="2 6" id="KW-0963">Cytoplasm</keyword>
<dbReference type="GO" id="GO:0005829">
    <property type="term" value="C:cytosol"/>
    <property type="evidence" value="ECO:0007669"/>
    <property type="project" value="TreeGrafter"/>
</dbReference>
<evidence type="ECO:0000256" key="3">
    <source>
        <dbReference type="ARBA" id="ARBA00022723"/>
    </source>
</evidence>
<evidence type="ECO:0000259" key="8">
    <source>
        <dbReference type="Pfam" id="PF01676"/>
    </source>
</evidence>
<dbReference type="GO" id="GO:0000287">
    <property type="term" value="F:magnesium ion binding"/>
    <property type="evidence" value="ECO:0007669"/>
    <property type="project" value="UniProtKB-UniRule"/>
</dbReference>
<dbReference type="CDD" id="cd16009">
    <property type="entry name" value="PPM"/>
    <property type="match status" value="1"/>
</dbReference>
<feature type="binding site" evidence="6">
    <location>
        <position position="341"/>
    </location>
    <ligand>
        <name>Mn(2+)</name>
        <dbReference type="ChEBI" id="CHEBI:29035"/>
        <label>2</label>
    </ligand>
</feature>
<dbReference type="Gene3D" id="3.30.70.1250">
    <property type="entry name" value="Phosphopentomutase"/>
    <property type="match status" value="1"/>
</dbReference>
<feature type="binding site" evidence="6">
    <location>
        <position position="330"/>
    </location>
    <ligand>
        <name>Mn(2+)</name>
        <dbReference type="ChEBI" id="CHEBI:29035"/>
        <label>1</label>
    </ligand>
</feature>
<name>A0A9E8LVT9_9BACI</name>
<feature type="binding site" evidence="6">
    <location>
        <position position="329"/>
    </location>
    <ligand>
        <name>Mn(2+)</name>
        <dbReference type="ChEBI" id="CHEBI:29035"/>
        <label>1</label>
    </ligand>
</feature>
<protein>
    <recommendedName>
        <fullName evidence="6 7">Phosphopentomutase</fullName>
        <ecNumber evidence="6 7">5.4.2.7</ecNumber>
    </recommendedName>
    <alternativeName>
        <fullName evidence="6">Phosphodeoxyribomutase</fullName>
    </alternativeName>
</protein>
<dbReference type="AlphaFoldDB" id="A0A9E8LVT9"/>
<dbReference type="KEGG" id="faf:OE104_04045"/>
<dbReference type="InterPro" id="IPR017850">
    <property type="entry name" value="Alkaline_phosphatase_core_sf"/>
</dbReference>
<keyword evidence="4 6" id="KW-0464">Manganese</keyword>
<dbReference type="InterPro" id="IPR024052">
    <property type="entry name" value="Phosphopentomutase_DeoB_cap_sf"/>
</dbReference>
<dbReference type="InterPro" id="IPR010045">
    <property type="entry name" value="DeoB"/>
</dbReference>
<dbReference type="FunFam" id="3.30.70.1250:FF:000001">
    <property type="entry name" value="Phosphopentomutase"/>
    <property type="match status" value="1"/>
</dbReference>
<dbReference type="PANTHER" id="PTHR21110:SF0">
    <property type="entry name" value="PHOSPHOPENTOMUTASE"/>
    <property type="match status" value="1"/>
</dbReference>
<dbReference type="RefSeq" id="WP_275418295.1">
    <property type="nucleotide sequence ID" value="NZ_CP106878.1"/>
</dbReference>
<keyword evidence="5 6" id="KW-0413">Isomerase</keyword>
<evidence type="ECO:0000256" key="6">
    <source>
        <dbReference type="HAMAP-Rule" id="MF_00740"/>
    </source>
</evidence>
<comment type="cofactor">
    <cofactor evidence="6">
        <name>Mn(2+)</name>
        <dbReference type="ChEBI" id="CHEBI:29035"/>
    </cofactor>
    <text evidence="6">Binds 2 manganese ions.</text>
</comment>
<evidence type="ECO:0000256" key="2">
    <source>
        <dbReference type="ARBA" id="ARBA00022490"/>
    </source>
</evidence>
<dbReference type="GO" id="GO:0008973">
    <property type="term" value="F:phosphopentomutase activity"/>
    <property type="evidence" value="ECO:0007669"/>
    <property type="project" value="UniProtKB-UniRule"/>
</dbReference>
<dbReference type="GO" id="GO:0009117">
    <property type="term" value="P:nucleotide metabolic process"/>
    <property type="evidence" value="ECO:0007669"/>
    <property type="project" value="UniProtKB-UniRule"/>
</dbReference>
<dbReference type="Gene3D" id="3.40.720.10">
    <property type="entry name" value="Alkaline Phosphatase, subunit A"/>
    <property type="match status" value="1"/>
</dbReference>
<evidence type="ECO:0000256" key="5">
    <source>
        <dbReference type="ARBA" id="ARBA00023235"/>
    </source>
</evidence>
<dbReference type="PIRSF" id="PIRSF001491">
    <property type="entry name" value="Ppentomutase"/>
    <property type="match status" value="1"/>
</dbReference>
<feature type="binding site" evidence="6">
    <location>
        <position position="288"/>
    </location>
    <ligand>
        <name>Mn(2+)</name>
        <dbReference type="ChEBI" id="CHEBI:29035"/>
        <label>2</label>
    </ligand>
</feature>
<evidence type="ECO:0000256" key="7">
    <source>
        <dbReference type="NCBIfam" id="TIGR01696"/>
    </source>
</evidence>
<dbReference type="EMBL" id="CP106878">
    <property type="protein sequence ID" value="WAA10504.1"/>
    <property type="molecule type" value="Genomic_DNA"/>
</dbReference>
<keyword evidence="10" id="KW-1185">Reference proteome</keyword>
<dbReference type="PANTHER" id="PTHR21110">
    <property type="entry name" value="PHOSPHOPENTOMUTASE"/>
    <property type="match status" value="1"/>
</dbReference>
<dbReference type="NCBIfam" id="NF003766">
    <property type="entry name" value="PRK05362.1"/>
    <property type="match status" value="1"/>
</dbReference>
<comment type="function">
    <text evidence="6">Isomerase that catalyzes the conversion of deoxy-ribose 1-phosphate (dRib-1-P) and ribose 1-phosphate (Rib-1-P) to deoxy-ribose 5-phosphate (dRib-5-P) and ribose 5-phosphate (Rib-5-P), respectively.</text>
</comment>
<dbReference type="NCBIfam" id="TIGR01696">
    <property type="entry name" value="deoB"/>
    <property type="match status" value="1"/>
</dbReference>
<evidence type="ECO:0000256" key="4">
    <source>
        <dbReference type="ARBA" id="ARBA00023211"/>
    </source>
</evidence>
<reference evidence="9" key="1">
    <citation type="submission" date="2022-09" db="EMBL/GenBank/DDBJ databases">
        <title>Complete Genomes of Fervidibacillus albus and Fervidibacillus halotolerans isolated from tidal flat sediments.</title>
        <authorList>
            <person name="Kwon K.K."/>
            <person name="Yang S.-H."/>
            <person name="Park M.J."/>
            <person name="Oh H.-M."/>
        </authorList>
    </citation>
    <scope>NUCLEOTIDE SEQUENCE</scope>
    <source>
        <strain evidence="9">MEBiC13591</strain>
    </source>
</reference>
<accession>A0A9E8LVT9</accession>
<dbReference type="SUPFAM" id="SSF53649">
    <property type="entry name" value="Alkaline phosphatase-like"/>
    <property type="match status" value="1"/>
</dbReference>
<feature type="binding site" evidence="6">
    <location>
        <position position="293"/>
    </location>
    <ligand>
        <name>Mn(2+)</name>
        <dbReference type="ChEBI" id="CHEBI:29035"/>
        <label>2</label>
    </ligand>
</feature>
<proteinExistence type="inferred from homology"/>
<dbReference type="Proteomes" id="UP001164718">
    <property type="component" value="Chromosome"/>
</dbReference>
<dbReference type="GO" id="GO:0006018">
    <property type="term" value="P:2-deoxyribose 1-phosphate catabolic process"/>
    <property type="evidence" value="ECO:0007669"/>
    <property type="project" value="UniProtKB-UniRule"/>
</dbReference>
<dbReference type="SUPFAM" id="SSF143856">
    <property type="entry name" value="DeoB insert domain-like"/>
    <property type="match status" value="1"/>
</dbReference>
<dbReference type="HAMAP" id="MF_00740">
    <property type="entry name" value="Phosphopentomut"/>
    <property type="match status" value="1"/>
</dbReference>
<feature type="domain" description="Metalloenzyme" evidence="8">
    <location>
        <begin position="7"/>
        <end position="381"/>
    </location>
</feature>
<sequence>MTTYPFKRIFLIVMDSVGIGEAPDAEKFGDLGADTLGHIAERMNGLHMPNMGKLGLSNIREIKGIPKAEKPMAYYTKMQEASNGKDTMTGHWEIMGLNIRTPFQVFPEGFPKELIDEIERRTGRKVIGNKPASGTAIIEELGEEHMKTGALIVYTSADSVLQIAAHEEVVPLEELYNICKICRELTLDEKYMVGRVIARPFVGKPGEFQRTANRHDYALKPFERTVMNELKDSGFDVIAIGKISDIYDGEGVTKSLRTVSNMDGMDKLLQTFDMDFTGLSFLNLVDFDALYGHRRDPIGYGKALEQFDVRLEEVLEKMEQTDLLIITADHGNDPIHHGTDHTREYVPLLVYSKGMNGGEKMPIRETFADIGATVAENFHVKMPKHGTSFLKEIVNS</sequence>
<dbReference type="EC" id="5.4.2.7" evidence="6 7"/>
<dbReference type="Pfam" id="PF01676">
    <property type="entry name" value="Metalloenzyme"/>
    <property type="match status" value="1"/>
</dbReference>
<organism evidence="9 10">
    <name type="scientific">Fervidibacillus albus</name>
    <dbReference type="NCBI Taxonomy" id="2980026"/>
    <lineage>
        <taxon>Bacteria</taxon>
        <taxon>Bacillati</taxon>
        <taxon>Bacillota</taxon>
        <taxon>Bacilli</taxon>
        <taxon>Bacillales</taxon>
        <taxon>Bacillaceae</taxon>
        <taxon>Fervidibacillus</taxon>
    </lineage>
</organism>
<keyword evidence="3 6" id="KW-0479">Metal-binding</keyword>
<comment type="pathway">
    <text evidence="6">Carbohydrate degradation; 2-deoxy-D-ribose 1-phosphate degradation; D-glyceraldehyde 3-phosphate and acetaldehyde from 2-deoxy-alpha-D-ribose 1-phosphate: step 1/2.</text>
</comment>
<dbReference type="GO" id="GO:0030145">
    <property type="term" value="F:manganese ion binding"/>
    <property type="evidence" value="ECO:0007669"/>
    <property type="project" value="UniProtKB-UniRule"/>
</dbReference>
<evidence type="ECO:0000313" key="10">
    <source>
        <dbReference type="Proteomes" id="UP001164718"/>
    </source>
</evidence>
<gene>
    <name evidence="6 9" type="primary">deoB</name>
    <name evidence="9" type="ORF">OE104_04045</name>
</gene>
<feature type="binding site" evidence="6">
    <location>
        <position position="15"/>
    </location>
    <ligand>
        <name>Mn(2+)</name>
        <dbReference type="ChEBI" id="CHEBI:29035"/>
        <label>1</label>
    </ligand>
</feature>
<dbReference type="GO" id="GO:0043094">
    <property type="term" value="P:metabolic compound salvage"/>
    <property type="evidence" value="ECO:0007669"/>
    <property type="project" value="UniProtKB-UniRule"/>
</dbReference>
<comment type="catalytic activity">
    <reaction evidence="6">
        <text>2-deoxy-alpha-D-ribose 1-phosphate = 2-deoxy-D-ribose 5-phosphate</text>
        <dbReference type="Rhea" id="RHEA:27658"/>
        <dbReference type="ChEBI" id="CHEBI:57259"/>
        <dbReference type="ChEBI" id="CHEBI:62877"/>
        <dbReference type="EC" id="5.4.2.7"/>
    </reaction>
</comment>
<comment type="catalytic activity">
    <reaction evidence="6">
        <text>alpha-D-ribose 1-phosphate = D-ribose 5-phosphate</text>
        <dbReference type="Rhea" id="RHEA:18793"/>
        <dbReference type="ChEBI" id="CHEBI:57720"/>
        <dbReference type="ChEBI" id="CHEBI:78346"/>
        <dbReference type="EC" id="5.4.2.7"/>
    </reaction>
</comment>